<dbReference type="NCBIfam" id="TIGR00756">
    <property type="entry name" value="PPR"/>
    <property type="match status" value="5"/>
</dbReference>
<organism evidence="3 4">
    <name type="scientific">Vanilla planifolia</name>
    <name type="common">Vanilla</name>
    <dbReference type="NCBI Taxonomy" id="51239"/>
    <lineage>
        <taxon>Eukaryota</taxon>
        <taxon>Viridiplantae</taxon>
        <taxon>Streptophyta</taxon>
        <taxon>Embryophyta</taxon>
        <taxon>Tracheophyta</taxon>
        <taxon>Spermatophyta</taxon>
        <taxon>Magnoliopsida</taxon>
        <taxon>Liliopsida</taxon>
        <taxon>Asparagales</taxon>
        <taxon>Orchidaceae</taxon>
        <taxon>Vanilloideae</taxon>
        <taxon>Vanilleae</taxon>
        <taxon>Vanilla</taxon>
    </lineage>
</organism>
<dbReference type="PANTHER" id="PTHR47933">
    <property type="entry name" value="PENTATRICOPEPTIDE REPEAT-CONTAINING PROTEIN 1, MITOCHONDRIAL"/>
    <property type="match status" value="1"/>
</dbReference>
<dbReference type="AlphaFoldDB" id="A0A835QHJ9"/>
<feature type="repeat" description="PPR" evidence="2">
    <location>
        <begin position="95"/>
        <end position="129"/>
    </location>
</feature>
<evidence type="ECO:0000313" key="4">
    <source>
        <dbReference type="Proteomes" id="UP000636800"/>
    </source>
</evidence>
<protein>
    <recommendedName>
        <fullName evidence="5">Pentatricopeptide repeat-containing protein</fullName>
    </recommendedName>
</protein>
<dbReference type="PANTHER" id="PTHR47933:SF11">
    <property type="entry name" value="PENTATRICOPEPTIDE REPEAT-CONTAINING PROTEIN 2"/>
    <property type="match status" value="1"/>
</dbReference>
<accession>A0A835QHJ9</accession>
<evidence type="ECO:0000313" key="3">
    <source>
        <dbReference type="EMBL" id="KAG0473420.1"/>
    </source>
</evidence>
<dbReference type="InterPro" id="IPR051240">
    <property type="entry name" value="Mito_RNA-Proc/Resp"/>
</dbReference>
<dbReference type="InterPro" id="IPR002885">
    <property type="entry name" value="PPR_rpt"/>
</dbReference>
<dbReference type="InterPro" id="IPR011990">
    <property type="entry name" value="TPR-like_helical_dom_sf"/>
</dbReference>
<dbReference type="Proteomes" id="UP000636800">
    <property type="component" value="Chromosome 7"/>
</dbReference>
<feature type="repeat" description="PPR" evidence="2">
    <location>
        <begin position="25"/>
        <end position="59"/>
    </location>
</feature>
<reference evidence="3 4" key="1">
    <citation type="journal article" date="2020" name="Nat. Food">
        <title>A phased Vanilla planifolia genome enables genetic improvement of flavour and production.</title>
        <authorList>
            <person name="Hasing T."/>
            <person name="Tang H."/>
            <person name="Brym M."/>
            <person name="Khazi F."/>
            <person name="Huang T."/>
            <person name="Chambers A.H."/>
        </authorList>
    </citation>
    <scope>NUCLEOTIDE SEQUENCE [LARGE SCALE GENOMIC DNA]</scope>
    <source>
        <tissue evidence="3">Leaf</tissue>
    </source>
</reference>
<dbReference type="Pfam" id="PF13041">
    <property type="entry name" value="PPR_2"/>
    <property type="match status" value="1"/>
</dbReference>
<dbReference type="GO" id="GO:0003729">
    <property type="term" value="F:mRNA binding"/>
    <property type="evidence" value="ECO:0007669"/>
    <property type="project" value="TreeGrafter"/>
</dbReference>
<name>A0A835QHJ9_VANPL</name>
<sequence length="260" mass="29760">MAQDGLVGPMPPLLGRDGLLGVEKDLHSYSIYMDIVTKSGKPWKAKKLYREMKRKGISPDVVAYNTVIQAAGQCDGADRAIRLYREMLDSGCRPNVVTFNTIVKLLCVEGKLGEGYAFLEKMRKNGCEPNVITYHCLFRYSSRPQQILWLFERMLVTGCHPRMDTYVMLIKKFGRWGFLRPVFMVWKAMEEHGCSPDAFAYNAFIDALLQKGMVEMAKKYDQEMIAKGLSPKPRQEFVMTVDDLFEEQDKNNFKGENVVI</sequence>
<dbReference type="PROSITE" id="PS51375">
    <property type="entry name" value="PPR"/>
    <property type="match status" value="5"/>
</dbReference>
<keyword evidence="1" id="KW-0677">Repeat</keyword>
<proteinExistence type="predicted"/>
<feature type="repeat" description="PPR" evidence="2">
    <location>
        <begin position="162"/>
        <end position="196"/>
    </location>
</feature>
<evidence type="ECO:0008006" key="5">
    <source>
        <dbReference type="Google" id="ProtNLM"/>
    </source>
</evidence>
<dbReference type="OrthoDB" id="116380at2759"/>
<keyword evidence="4" id="KW-1185">Reference proteome</keyword>
<dbReference type="Gene3D" id="1.25.40.10">
    <property type="entry name" value="Tetratricopeptide repeat domain"/>
    <property type="match status" value="2"/>
</dbReference>
<evidence type="ECO:0000256" key="2">
    <source>
        <dbReference type="PROSITE-ProRule" id="PRU00708"/>
    </source>
</evidence>
<dbReference type="EMBL" id="JADCNL010000007">
    <property type="protein sequence ID" value="KAG0473420.1"/>
    <property type="molecule type" value="Genomic_DNA"/>
</dbReference>
<feature type="repeat" description="PPR" evidence="2">
    <location>
        <begin position="197"/>
        <end position="231"/>
    </location>
</feature>
<feature type="repeat" description="PPR" evidence="2">
    <location>
        <begin position="60"/>
        <end position="94"/>
    </location>
</feature>
<gene>
    <name evidence="3" type="ORF">HPP92_015277</name>
</gene>
<dbReference type="Pfam" id="PF01535">
    <property type="entry name" value="PPR"/>
    <property type="match status" value="3"/>
</dbReference>
<evidence type="ECO:0000256" key="1">
    <source>
        <dbReference type="ARBA" id="ARBA00022737"/>
    </source>
</evidence>
<comment type="caution">
    <text evidence="3">The sequence shown here is derived from an EMBL/GenBank/DDBJ whole genome shotgun (WGS) entry which is preliminary data.</text>
</comment>